<feature type="transmembrane region" description="Helical" evidence="1">
    <location>
        <begin position="85"/>
        <end position="102"/>
    </location>
</feature>
<evidence type="ECO:0000313" key="2">
    <source>
        <dbReference type="EMBL" id="SDX73047.1"/>
    </source>
</evidence>
<dbReference type="OrthoDB" id="9831628at2"/>
<gene>
    <name evidence="2" type="ORF">SAMN04488579_10678</name>
</gene>
<evidence type="ECO:0000256" key="1">
    <source>
        <dbReference type="SAM" id="Phobius"/>
    </source>
</evidence>
<dbReference type="Proteomes" id="UP000199652">
    <property type="component" value="Unassembled WGS sequence"/>
</dbReference>
<keyword evidence="1" id="KW-0812">Transmembrane</keyword>
<dbReference type="STRING" id="1528.SAMN04488579_10678"/>
<evidence type="ECO:0008006" key="4">
    <source>
        <dbReference type="Google" id="ProtNLM"/>
    </source>
</evidence>
<protein>
    <recommendedName>
        <fullName evidence="4">DUF4345 domain-containing protein</fullName>
    </recommendedName>
</protein>
<sequence length="139" mass="15587">MNRLRIGGILMIIIGVFGVIFAVVGLVGFMMVDASVRLAMSEASDLPIAVYYIKMVVYGCIYGLEMVTGILVLRHLYDWPWMQRLFWMGMILMGVQFIQMLFQTSLSGASSDLWMSLFGGILVPALMVWGAFTQCRRDG</sequence>
<accession>A0A1H3E341</accession>
<dbReference type="AlphaFoldDB" id="A0A1H3E341"/>
<dbReference type="RefSeq" id="WP_090244181.1">
    <property type="nucleotide sequence ID" value="NZ_FNOU01000006.1"/>
</dbReference>
<name>A0A1H3E341_EUBBA</name>
<proteinExistence type="predicted"/>
<feature type="transmembrane region" description="Helical" evidence="1">
    <location>
        <begin position="51"/>
        <end position="73"/>
    </location>
</feature>
<feature type="transmembrane region" description="Helical" evidence="1">
    <location>
        <begin position="114"/>
        <end position="132"/>
    </location>
</feature>
<organism evidence="2 3">
    <name type="scientific">Eubacterium barkeri</name>
    <name type="common">Clostridium barkeri</name>
    <dbReference type="NCBI Taxonomy" id="1528"/>
    <lineage>
        <taxon>Bacteria</taxon>
        <taxon>Bacillati</taxon>
        <taxon>Bacillota</taxon>
        <taxon>Clostridia</taxon>
        <taxon>Eubacteriales</taxon>
        <taxon>Eubacteriaceae</taxon>
        <taxon>Eubacterium</taxon>
    </lineage>
</organism>
<evidence type="ECO:0000313" key="3">
    <source>
        <dbReference type="Proteomes" id="UP000199652"/>
    </source>
</evidence>
<keyword evidence="3" id="KW-1185">Reference proteome</keyword>
<feature type="transmembrane region" description="Helical" evidence="1">
    <location>
        <begin position="7"/>
        <end position="31"/>
    </location>
</feature>
<dbReference type="EMBL" id="FNOU01000006">
    <property type="protein sequence ID" value="SDX73047.1"/>
    <property type="molecule type" value="Genomic_DNA"/>
</dbReference>
<keyword evidence="1" id="KW-1133">Transmembrane helix</keyword>
<keyword evidence="1" id="KW-0472">Membrane</keyword>
<reference evidence="3" key="1">
    <citation type="submission" date="2016-10" db="EMBL/GenBank/DDBJ databases">
        <authorList>
            <person name="Varghese N."/>
            <person name="Submissions S."/>
        </authorList>
    </citation>
    <scope>NUCLEOTIDE SEQUENCE [LARGE SCALE GENOMIC DNA]</scope>
    <source>
        <strain evidence="3">VPI 5359</strain>
    </source>
</reference>